<dbReference type="RefSeq" id="WP_146887700.1">
    <property type="nucleotide sequence ID" value="NZ_BJXB01000022.1"/>
</dbReference>
<feature type="signal peptide" evidence="1">
    <location>
        <begin position="1"/>
        <end position="18"/>
    </location>
</feature>
<protein>
    <recommendedName>
        <fullName evidence="4">Spore coat protein U domain-containing protein</fullName>
    </recommendedName>
</protein>
<name>A0A511N7S8_DEIC1</name>
<dbReference type="Proteomes" id="UP000321306">
    <property type="component" value="Unassembled WGS sequence"/>
</dbReference>
<feature type="chain" id="PRO_5021934723" description="Spore coat protein U domain-containing protein" evidence="1">
    <location>
        <begin position="19"/>
        <end position="151"/>
    </location>
</feature>
<organism evidence="2 3">
    <name type="scientific">Deinococcus cellulosilyticus (strain DSM 18568 / NBRC 106333 / KACC 11606 / 5516J-15)</name>
    <dbReference type="NCBI Taxonomy" id="1223518"/>
    <lineage>
        <taxon>Bacteria</taxon>
        <taxon>Thermotogati</taxon>
        <taxon>Deinococcota</taxon>
        <taxon>Deinococci</taxon>
        <taxon>Deinococcales</taxon>
        <taxon>Deinococcaceae</taxon>
        <taxon>Deinococcus</taxon>
    </lineage>
</organism>
<dbReference type="AlphaFoldDB" id="A0A511N7S8"/>
<keyword evidence="3" id="KW-1185">Reference proteome</keyword>
<dbReference type="EMBL" id="BJXB01000022">
    <property type="protein sequence ID" value="GEM48538.1"/>
    <property type="molecule type" value="Genomic_DNA"/>
</dbReference>
<evidence type="ECO:0000256" key="1">
    <source>
        <dbReference type="SAM" id="SignalP"/>
    </source>
</evidence>
<sequence>MKKFVLIAALSLLGSAFASSVNVPVEATVSNICVFGNGDEVNANNSTAAQVSFGYDAVNGGGSNGNTAYTVQCTNGATFNTDSNEGATINLSDGFETLSATVDETFTPSIGGGTGGGDSYLMTVDVSAAAGQWSVNEGTYTGTITYTVSYN</sequence>
<keyword evidence="1" id="KW-0732">Signal</keyword>
<reference evidence="2 3" key="1">
    <citation type="submission" date="2019-07" db="EMBL/GenBank/DDBJ databases">
        <title>Whole genome shotgun sequence of Deinococcus cellulosilyticus NBRC 106333.</title>
        <authorList>
            <person name="Hosoyama A."/>
            <person name="Uohara A."/>
            <person name="Ohji S."/>
            <person name="Ichikawa N."/>
        </authorList>
    </citation>
    <scope>NUCLEOTIDE SEQUENCE [LARGE SCALE GENOMIC DNA]</scope>
    <source>
        <strain evidence="2 3">NBRC 106333</strain>
    </source>
</reference>
<gene>
    <name evidence="2" type="ORF">DC3_41730</name>
</gene>
<dbReference type="OrthoDB" id="73719at2"/>
<evidence type="ECO:0008006" key="4">
    <source>
        <dbReference type="Google" id="ProtNLM"/>
    </source>
</evidence>
<evidence type="ECO:0000313" key="2">
    <source>
        <dbReference type="EMBL" id="GEM48538.1"/>
    </source>
</evidence>
<proteinExistence type="predicted"/>
<accession>A0A511N7S8</accession>
<evidence type="ECO:0000313" key="3">
    <source>
        <dbReference type="Proteomes" id="UP000321306"/>
    </source>
</evidence>
<comment type="caution">
    <text evidence="2">The sequence shown here is derived from an EMBL/GenBank/DDBJ whole genome shotgun (WGS) entry which is preliminary data.</text>
</comment>